<organismHost>
    <name type="scientific">Ornithodoros</name>
    <name type="common">relapsing fever ticks</name>
    <dbReference type="NCBI Taxonomy" id="6937"/>
</organismHost>
<organism evidence="1 2">
    <name type="scientific">African swine fever virus</name>
    <name type="common">ASFV</name>
    <dbReference type="NCBI Taxonomy" id="10497"/>
    <lineage>
        <taxon>Viruses</taxon>
        <taxon>Varidnaviria</taxon>
        <taxon>Bamfordvirae</taxon>
        <taxon>Nucleocytoviricota</taxon>
        <taxon>Pokkesviricetes</taxon>
        <taxon>Asfuvirales</taxon>
        <taxon>Asfarviridae</taxon>
        <taxon>Asfivirus</taxon>
        <taxon>Asfivirus haemorrhagiae</taxon>
    </lineage>
</organism>
<organismHost>
    <name type="scientific">Ornithodoros moubata</name>
    <name type="common">Soft tick</name>
    <name type="synonym">Argasid tick</name>
    <dbReference type="NCBI Taxonomy" id="6938"/>
</organismHost>
<organismHost>
    <name type="scientific">Sus scrofa</name>
    <name type="common">Pig</name>
    <dbReference type="NCBI Taxonomy" id="9823"/>
</organismHost>
<accession>A0A894KSV3</accession>
<dbReference type="Proteomes" id="UP000427047">
    <property type="component" value="Segment"/>
</dbReference>
<name>A0A894KSV3_ASF</name>
<evidence type="ECO:0000313" key="1">
    <source>
        <dbReference type="EMBL" id="QRW44259.1"/>
    </source>
</evidence>
<organismHost>
    <name type="scientific">Potamochoerus larvatus</name>
    <name type="common">Bushpig</name>
    <dbReference type="NCBI Taxonomy" id="273792"/>
</organismHost>
<reference evidence="1 2" key="1">
    <citation type="submission" date="2019-08" db="EMBL/GenBank/DDBJ databases">
        <authorList>
            <person name="Ndlovu S.S."/>
        </authorList>
    </citation>
    <scope>NUCLEOTIDE SEQUENCE [LARGE SCALE GENOMIC DNA]</scope>
    <source>
        <strain evidence="1">LIV_5_40</strain>
    </source>
</reference>
<organismHost>
    <name type="scientific">Phacochoerus africanus</name>
    <name type="common">Warthog</name>
    <dbReference type="NCBI Taxonomy" id="41426"/>
</organismHost>
<dbReference type="EMBL" id="MN318203">
    <property type="protein sequence ID" value="QRW44259.1"/>
    <property type="molecule type" value="Genomic_DNA"/>
</dbReference>
<sequence>MWLLRLCRHKHIGAKTILYPYFLAQVFCVPYRNVRQREVVLREEFIIDGISLYVLGRGNCLPYLGVRPHGACHIQRYIIITNCFYLLLPVSIRLKGIVDGGSDVCRRVGWTMGQTFQ</sequence>
<proteinExistence type="predicted"/>
<evidence type="ECO:0000313" key="2">
    <source>
        <dbReference type="Proteomes" id="UP000427047"/>
    </source>
</evidence>
<gene>
    <name evidence="1" type="ORF">D1133L_2</name>
</gene>
<organismHost>
    <name type="scientific">Phacochoerus aethiopicus</name>
    <name type="common">Warthog</name>
    <dbReference type="NCBI Taxonomy" id="85517"/>
</organismHost>
<protein>
    <submittedName>
        <fullName evidence="1">PD1133L 2</fullName>
    </submittedName>
</protein>